<evidence type="ECO:0000313" key="1">
    <source>
        <dbReference type="EMBL" id="PZO43493.1"/>
    </source>
</evidence>
<evidence type="ECO:0000313" key="2">
    <source>
        <dbReference type="Proteomes" id="UP000249467"/>
    </source>
</evidence>
<accession>A0A2W4WEI1</accession>
<dbReference type="Pfam" id="PF04255">
    <property type="entry name" value="DUF433"/>
    <property type="match status" value="1"/>
</dbReference>
<dbReference type="PANTHER" id="PTHR34849:SF3">
    <property type="entry name" value="SSR2962 PROTEIN"/>
    <property type="match status" value="1"/>
</dbReference>
<reference evidence="1 2" key="2">
    <citation type="submission" date="2018-06" db="EMBL/GenBank/DDBJ databases">
        <title>Metagenomic assembly of (sub)arctic Cyanobacteria and their associated microbiome from non-axenic cultures.</title>
        <authorList>
            <person name="Baurain D."/>
        </authorList>
    </citation>
    <scope>NUCLEOTIDE SEQUENCE [LARGE SCALE GENOMIC DNA]</scope>
    <source>
        <strain evidence="1">ULC066bin1</strain>
    </source>
</reference>
<dbReference type="EMBL" id="QBML01000005">
    <property type="protein sequence ID" value="PZO43493.1"/>
    <property type="molecule type" value="Genomic_DNA"/>
</dbReference>
<dbReference type="InterPro" id="IPR009057">
    <property type="entry name" value="Homeodomain-like_sf"/>
</dbReference>
<sequence>MQFARITTNPQKMGGVLCIRSLRIPVTTVFDMFADGMRDQEILQALPDLEAENIQEVLQYAATKFRVSLEAQGLKELVQ</sequence>
<dbReference type="Proteomes" id="UP000249467">
    <property type="component" value="Unassembled WGS sequence"/>
</dbReference>
<dbReference type="SUPFAM" id="SSF46689">
    <property type="entry name" value="Homeodomain-like"/>
    <property type="match status" value="1"/>
</dbReference>
<protein>
    <recommendedName>
        <fullName evidence="3">DUF433 domain-containing protein</fullName>
    </recommendedName>
</protein>
<dbReference type="InterPro" id="IPR007367">
    <property type="entry name" value="DUF433"/>
</dbReference>
<evidence type="ECO:0008006" key="3">
    <source>
        <dbReference type="Google" id="ProtNLM"/>
    </source>
</evidence>
<dbReference type="Gene3D" id="1.10.10.10">
    <property type="entry name" value="Winged helix-like DNA-binding domain superfamily/Winged helix DNA-binding domain"/>
    <property type="match status" value="1"/>
</dbReference>
<name>A0A2W4WEI1_9CYAN</name>
<gene>
    <name evidence="1" type="ORF">DCF19_06035</name>
</gene>
<dbReference type="InterPro" id="IPR036388">
    <property type="entry name" value="WH-like_DNA-bd_sf"/>
</dbReference>
<reference evidence="1 2" key="1">
    <citation type="submission" date="2018-04" db="EMBL/GenBank/DDBJ databases">
        <authorList>
            <person name="Go L.Y."/>
            <person name="Mitchell J.A."/>
        </authorList>
    </citation>
    <scope>NUCLEOTIDE SEQUENCE [LARGE SCALE GENOMIC DNA]</scope>
    <source>
        <strain evidence="1">ULC066bin1</strain>
    </source>
</reference>
<organism evidence="1 2">
    <name type="scientific">Pseudanabaena frigida</name>
    <dbReference type="NCBI Taxonomy" id="945775"/>
    <lineage>
        <taxon>Bacteria</taxon>
        <taxon>Bacillati</taxon>
        <taxon>Cyanobacteriota</taxon>
        <taxon>Cyanophyceae</taxon>
        <taxon>Pseudanabaenales</taxon>
        <taxon>Pseudanabaenaceae</taxon>
        <taxon>Pseudanabaena</taxon>
    </lineage>
</organism>
<dbReference type="PANTHER" id="PTHR34849">
    <property type="entry name" value="SSL5025 PROTEIN"/>
    <property type="match status" value="1"/>
</dbReference>
<comment type="caution">
    <text evidence="1">The sequence shown here is derived from an EMBL/GenBank/DDBJ whole genome shotgun (WGS) entry which is preliminary data.</text>
</comment>
<dbReference type="AlphaFoldDB" id="A0A2W4WEI1"/>
<proteinExistence type="predicted"/>